<proteinExistence type="predicted"/>
<evidence type="ECO:0000313" key="2">
    <source>
        <dbReference type="Proteomes" id="UP000075799"/>
    </source>
</evidence>
<dbReference type="AlphaFoldDB" id="A0A162GR93"/>
<gene>
    <name evidence="1" type="ORF">AZI87_05885</name>
</gene>
<name>A0A162GR93_BDEBC</name>
<organism evidence="1 2">
    <name type="scientific">Bdellovibrio bacteriovorus</name>
    <dbReference type="NCBI Taxonomy" id="959"/>
    <lineage>
        <taxon>Bacteria</taxon>
        <taxon>Pseudomonadati</taxon>
        <taxon>Bdellovibrionota</taxon>
        <taxon>Bdellovibrionia</taxon>
        <taxon>Bdellovibrionales</taxon>
        <taxon>Pseudobdellovibrionaceae</taxon>
        <taxon>Bdellovibrio</taxon>
    </lineage>
</organism>
<comment type="caution">
    <text evidence="1">The sequence shown here is derived from an EMBL/GenBank/DDBJ whole genome shotgun (WGS) entry which is preliminary data.</text>
</comment>
<reference evidence="1 2" key="1">
    <citation type="submission" date="2016-03" db="EMBL/GenBank/DDBJ databases">
        <authorList>
            <person name="Ploux O."/>
        </authorList>
    </citation>
    <scope>NUCLEOTIDE SEQUENCE [LARGE SCALE GENOMIC DNA]</scope>
    <source>
        <strain evidence="1 2">EC13</strain>
    </source>
</reference>
<sequence length="223" mass="25504">MASGESAAVILEPMQIQLHKALRVKSEALARIYMSAIKVFSQSDNEDRIHLTAHAIREMMGKLPDVIDVPIEDGAKQRLGDFVNNVNQEWTNMCAQGRWPGDPKWNGEVDGVLRKFLVKIESMLGAEVKIKRGRRNAVQAVIRKQNFSSVPLPSDIEDLKTKEWIKYQDYFTTTAHFGPTDEPTFLSYLRHFEYLLLNWLEPRTFEVQDDIKKIIEAGESNAD</sequence>
<accession>A0A162GR93</accession>
<evidence type="ECO:0000313" key="1">
    <source>
        <dbReference type="EMBL" id="KYG68761.1"/>
    </source>
</evidence>
<dbReference type="Proteomes" id="UP000075799">
    <property type="component" value="Unassembled WGS sequence"/>
</dbReference>
<dbReference type="EMBL" id="LUKD01000001">
    <property type="protein sequence ID" value="KYG68761.1"/>
    <property type="molecule type" value="Genomic_DNA"/>
</dbReference>
<protein>
    <submittedName>
        <fullName evidence="1">Uncharacterized protein</fullName>
    </submittedName>
</protein>